<dbReference type="KEGG" id="cps:CPS_1776"/>
<sequence length="30" mass="3542">MLFKRLILFAFNLLLNSGITWGAVYSFIRH</sequence>
<dbReference type="Proteomes" id="UP000000547">
    <property type="component" value="Chromosome"/>
</dbReference>
<evidence type="ECO:0000313" key="1">
    <source>
        <dbReference type="EMBL" id="AAZ25572.1"/>
    </source>
</evidence>
<dbReference type="EMBL" id="CP000083">
    <property type="protein sequence ID" value="AAZ25572.1"/>
    <property type="molecule type" value="Genomic_DNA"/>
</dbReference>
<name>Q484K8_COLP3</name>
<evidence type="ECO:0000313" key="2">
    <source>
        <dbReference type="Proteomes" id="UP000000547"/>
    </source>
</evidence>
<reference evidence="1" key="1">
    <citation type="journal article" date="2005" name="Proc. Natl. Acad. Sci. U.S.A.">
        <title>The psychrophilic lifestyle as revealed by the genome sequence of Colwellia psychrerythraea 34H through genomic and proteomic analyses.</title>
        <authorList>
            <person name="Methe B.A."/>
            <person name="Nelson K.E."/>
            <person name="Deming J.W."/>
            <person name="Momen B."/>
            <person name="Melamud E."/>
            <person name="Zhang X."/>
            <person name="Moult J."/>
            <person name="Madupu R."/>
            <person name="Nelson W.C."/>
            <person name="Dodson R.J."/>
            <person name="Brinkac L.M."/>
            <person name="Daugherty S.C."/>
            <person name="Durkin A.S."/>
            <person name="DeBoy R.T."/>
            <person name="Kolonay J.F."/>
            <person name="Sullivan S.A."/>
            <person name="Zhou L."/>
            <person name="Davidsen T.M."/>
            <person name="Wu M."/>
            <person name="Huston A.L."/>
            <person name="Lewis M."/>
            <person name="Weaver B."/>
            <person name="Weidman J.F."/>
            <person name="Khouri H."/>
            <person name="Utterback T.R."/>
            <person name="Feldblyum T.V."/>
            <person name="Fraser C.M."/>
        </authorList>
    </citation>
    <scope>NUCLEOTIDE SEQUENCE [LARGE SCALE GENOMIC DNA]</scope>
    <source>
        <strain evidence="1">34H</strain>
    </source>
</reference>
<organism evidence="1 2">
    <name type="scientific">Colwellia psychrerythraea (strain 34H / ATCC BAA-681)</name>
    <name type="common">Vibrio psychroerythus</name>
    <dbReference type="NCBI Taxonomy" id="167879"/>
    <lineage>
        <taxon>Bacteria</taxon>
        <taxon>Pseudomonadati</taxon>
        <taxon>Pseudomonadota</taxon>
        <taxon>Gammaproteobacteria</taxon>
        <taxon>Alteromonadales</taxon>
        <taxon>Colwelliaceae</taxon>
        <taxon>Colwellia</taxon>
    </lineage>
</organism>
<protein>
    <submittedName>
        <fullName evidence="1">Uncharacterized protein</fullName>
    </submittedName>
</protein>
<proteinExistence type="predicted"/>
<dbReference type="STRING" id="167879.CPS_1776"/>
<dbReference type="HOGENOM" id="CLU_3402960_0_0_6"/>
<gene>
    <name evidence="1" type="ordered locus">CPS_1776</name>
</gene>
<accession>Q484K8</accession>
<dbReference type="AlphaFoldDB" id="Q484K8"/>